<dbReference type="Gene3D" id="1.10.10.10">
    <property type="entry name" value="Winged helix-like DNA-binding domain superfamily/Winged helix DNA-binding domain"/>
    <property type="match status" value="1"/>
</dbReference>
<dbReference type="SUPFAM" id="SSF88946">
    <property type="entry name" value="Sigma2 domain of RNA polymerase sigma factors"/>
    <property type="match status" value="1"/>
</dbReference>
<dbReference type="OrthoDB" id="2678696at2"/>
<evidence type="ECO:0000256" key="2">
    <source>
        <dbReference type="ARBA" id="ARBA00023015"/>
    </source>
</evidence>
<organism evidence="8 9">
    <name type="scientific">Eubacterium plexicaudatum ASF492</name>
    <dbReference type="NCBI Taxonomy" id="1235802"/>
    <lineage>
        <taxon>Bacteria</taxon>
        <taxon>Bacillati</taxon>
        <taxon>Bacillota</taxon>
        <taxon>Clostridia</taxon>
        <taxon>Eubacteriales</taxon>
        <taxon>Eubacteriaceae</taxon>
        <taxon>Eubacterium</taxon>
    </lineage>
</organism>
<dbReference type="Pfam" id="PF08281">
    <property type="entry name" value="Sigma70_r4_2"/>
    <property type="match status" value="1"/>
</dbReference>
<dbReference type="InterPro" id="IPR013325">
    <property type="entry name" value="RNA_pol_sigma_r2"/>
</dbReference>
<dbReference type="InterPro" id="IPR013324">
    <property type="entry name" value="RNA_pol_sigma_r3/r4-like"/>
</dbReference>
<dbReference type="PATRIC" id="fig|1235802.3.peg.2489"/>
<evidence type="ECO:0000313" key="9">
    <source>
        <dbReference type="Proteomes" id="UP000012589"/>
    </source>
</evidence>
<dbReference type="InterPro" id="IPR007627">
    <property type="entry name" value="RNA_pol_sigma70_r2"/>
</dbReference>
<dbReference type="InterPro" id="IPR014284">
    <property type="entry name" value="RNA_pol_sigma-70_dom"/>
</dbReference>
<dbReference type="PANTHER" id="PTHR43133">
    <property type="entry name" value="RNA POLYMERASE ECF-TYPE SIGMA FACTO"/>
    <property type="match status" value="1"/>
</dbReference>
<sequence>MKADQTNFIRLMRKGREEGILYVIENYGGYLRTIVHRRLFALPDQVDECMNDIFFGIWKNIGSFDETKGSFQNWAASIAHLKAIDYLRKAGRALKTVSLDEPGLQLQQEDAGLARILEQELSEEMQELLSCLNEQDRKLFLKIYGEEEDPGKTGAEMGLTKSSVYVRLFRGKKKIRMFAKNRKGMER</sequence>
<dbReference type="SUPFAM" id="SSF88659">
    <property type="entry name" value="Sigma3 and sigma4 domains of RNA polymerase sigma factors"/>
    <property type="match status" value="1"/>
</dbReference>
<dbReference type="GO" id="GO:0006352">
    <property type="term" value="P:DNA-templated transcription initiation"/>
    <property type="evidence" value="ECO:0007669"/>
    <property type="project" value="InterPro"/>
</dbReference>
<comment type="caution">
    <text evidence="8">The sequence shown here is derived from an EMBL/GenBank/DDBJ whole genome shotgun (WGS) entry which is preliminary data.</text>
</comment>
<keyword evidence="3" id="KW-0731">Sigma factor</keyword>
<comment type="similarity">
    <text evidence="1">Belongs to the sigma-70 factor family. ECF subfamily.</text>
</comment>
<dbReference type="InterPro" id="IPR036388">
    <property type="entry name" value="WH-like_DNA-bd_sf"/>
</dbReference>
<dbReference type="InterPro" id="IPR039425">
    <property type="entry name" value="RNA_pol_sigma-70-like"/>
</dbReference>
<dbReference type="PANTHER" id="PTHR43133:SF8">
    <property type="entry name" value="RNA POLYMERASE SIGMA FACTOR HI_1459-RELATED"/>
    <property type="match status" value="1"/>
</dbReference>
<name>N2ACQ7_9FIRM</name>
<protein>
    <submittedName>
        <fullName evidence="8">Sigma-70 family RNA polymerase sigma factor</fullName>
    </submittedName>
</protein>
<evidence type="ECO:0000256" key="4">
    <source>
        <dbReference type="ARBA" id="ARBA00023125"/>
    </source>
</evidence>
<proteinExistence type="inferred from homology"/>
<dbReference type="Pfam" id="PF04542">
    <property type="entry name" value="Sigma70_r2"/>
    <property type="match status" value="1"/>
</dbReference>
<gene>
    <name evidence="8" type="ORF">C823_02351</name>
</gene>
<evidence type="ECO:0000256" key="5">
    <source>
        <dbReference type="ARBA" id="ARBA00023163"/>
    </source>
</evidence>
<evidence type="ECO:0000313" key="8">
    <source>
        <dbReference type="EMBL" id="EMZ27227.1"/>
    </source>
</evidence>
<dbReference type="Gene3D" id="1.10.1740.10">
    <property type="match status" value="1"/>
</dbReference>
<keyword evidence="4" id="KW-0238">DNA-binding</keyword>
<keyword evidence="5" id="KW-0804">Transcription</keyword>
<dbReference type="GO" id="GO:0003677">
    <property type="term" value="F:DNA binding"/>
    <property type="evidence" value="ECO:0007669"/>
    <property type="project" value="UniProtKB-KW"/>
</dbReference>
<dbReference type="InterPro" id="IPR013249">
    <property type="entry name" value="RNA_pol_sigma70_r4_t2"/>
</dbReference>
<keyword evidence="2" id="KW-0805">Transcription regulation</keyword>
<dbReference type="NCBIfam" id="TIGR02937">
    <property type="entry name" value="sigma70-ECF"/>
    <property type="match status" value="1"/>
</dbReference>
<evidence type="ECO:0000256" key="1">
    <source>
        <dbReference type="ARBA" id="ARBA00010641"/>
    </source>
</evidence>
<dbReference type="eggNOG" id="COG1595">
    <property type="taxonomic scope" value="Bacteria"/>
</dbReference>
<feature type="domain" description="RNA polymerase sigma-70 region 2" evidence="6">
    <location>
        <begin position="24"/>
        <end position="92"/>
    </location>
</feature>
<accession>N2ACQ7</accession>
<dbReference type="GO" id="GO:0016987">
    <property type="term" value="F:sigma factor activity"/>
    <property type="evidence" value="ECO:0007669"/>
    <property type="project" value="UniProtKB-KW"/>
</dbReference>
<evidence type="ECO:0000256" key="3">
    <source>
        <dbReference type="ARBA" id="ARBA00023082"/>
    </source>
</evidence>
<evidence type="ECO:0000259" key="7">
    <source>
        <dbReference type="Pfam" id="PF08281"/>
    </source>
</evidence>
<dbReference type="EMBL" id="AQFT01000072">
    <property type="protein sequence ID" value="EMZ27227.1"/>
    <property type="molecule type" value="Genomic_DNA"/>
</dbReference>
<dbReference type="STRING" id="1235802.C823_02351"/>
<reference evidence="8 9" key="1">
    <citation type="journal article" date="2014" name="Genome Announc.">
        <title>Draft genome sequences of the altered schaedler flora, a defined bacterial community from gnotobiotic mice.</title>
        <authorList>
            <person name="Wannemuehler M.J."/>
            <person name="Overstreet A.M."/>
            <person name="Ward D.V."/>
            <person name="Phillips G.J."/>
        </authorList>
    </citation>
    <scope>NUCLEOTIDE SEQUENCE [LARGE SCALE GENOMIC DNA]</scope>
    <source>
        <strain evidence="8 9">ASF492</strain>
    </source>
</reference>
<evidence type="ECO:0000259" key="6">
    <source>
        <dbReference type="Pfam" id="PF04542"/>
    </source>
</evidence>
<dbReference type="Proteomes" id="UP000012589">
    <property type="component" value="Unassembled WGS sequence"/>
</dbReference>
<dbReference type="AlphaFoldDB" id="N2ACQ7"/>
<feature type="domain" description="RNA polymerase sigma factor 70 region 4 type 2" evidence="7">
    <location>
        <begin position="123"/>
        <end position="175"/>
    </location>
</feature>
<keyword evidence="9" id="KW-1185">Reference proteome</keyword>
<dbReference type="HOGENOM" id="CLU_047691_9_7_9"/>